<reference evidence="4 5" key="1">
    <citation type="submission" date="2016-12" db="EMBL/GenBank/DDBJ databases">
        <authorList>
            <person name="Song W.-J."/>
            <person name="Kurnit D.M."/>
        </authorList>
    </citation>
    <scope>NUCLEOTIDE SEQUENCE [LARGE SCALE GENOMIC DNA]</scope>
    <source>
        <strain evidence="4 5">CGB1038-1_S1</strain>
    </source>
</reference>
<organism evidence="4 5">
    <name type="scientific">Enterococcus mundtii</name>
    <dbReference type="NCBI Taxonomy" id="53346"/>
    <lineage>
        <taxon>Bacteria</taxon>
        <taxon>Bacillati</taxon>
        <taxon>Bacillota</taxon>
        <taxon>Bacilli</taxon>
        <taxon>Lactobacillales</taxon>
        <taxon>Enterococcaceae</taxon>
        <taxon>Enterococcus</taxon>
    </lineage>
</organism>
<dbReference type="Pfam" id="PF12708">
    <property type="entry name" value="Pect-lyase_RHGA_epim"/>
    <property type="match status" value="1"/>
</dbReference>
<dbReference type="OrthoDB" id="2192113at2"/>
<dbReference type="AlphaFoldDB" id="A0A1V2UE57"/>
<accession>A0A1V2UE57</accession>
<feature type="signal peptide" evidence="1">
    <location>
        <begin position="1"/>
        <end position="25"/>
    </location>
</feature>
<evidence type="ECO:0000259" key="2">
    <source>
        <dbReference type="Pfam" id="PF12708"/>
    </source>
</evidence>
<sequence length="820" mass="91471">MNLNKKIVRWTLTVLMLSIGYTLLATETKAQTDEQTSSSIEDGGWIDATDESLFGLQALQKGSLIDQSDKLQAIIDYADKNTQKIYIPSGTYILNKSVTLRSGIKLKGDANTPTILKNTTGENVVLSDENYHASQNIEIQQFFFDGVGIFTRLANDITINDNIFYHPVSLYPINIQTSNGATLKNNIFMRDHEHATPDTENRAIYIGGFSTIGRYEYIENVQIIDNLFGLKINELEAIKSFSNDSIIQTINRLQFAINSGKVKLDHNEQNYLSCGVNSYSNAKNVLIKNNFFQQMYENNDRHEVVGDHAIYLRGSQDVQVIGNHVRGLQNGPYGGFKFKSGRNITIMNNYLRNTGLILYETPEFGLGDSFAQGQVAELSNWMVANNIFDFKEWQDKFAIGIEYNRHTGVDNVFNGVFIDNHFVNYHNIPANRRRELLIMNNAFEGFKGESTYVSGNTRDDTADGVLNVEFWSIEEYAKMPDSWTSLIDSALYEQYKNTPIPILNVFPVGRTVEMILGSSYDPFDFVDHTYDTDEERPIIKIINPEVLTKIGQHQLELLLTYTDGHEVRVFSNVTIISQSSAEDDSDDSFKNVTTEGQITFLPGSEELVVVPPETSPEVIIPPEVPGVTGPLSIVKAISMDFGRQIISTKDQSYEMIAETAEIMDGSGQTPYVSFVQVQDLRGTNEGWTLNLSLSDFTSTTRNNLLKGTEIQLIDPRVHYGGSNEANAPSSNGDLIRLIPNTGTMNLMTAASGTGAGTSSFVLGNQSDLENQMIDQTTNVVKNTSILLTIPGNTEKDATIYRSMLTWELGMIPDDNGPLLK</sequence>
<dbReference type="SUPFAM" id="SSF51126">
    <property type="entry name" value="Pectin lyase-like"/>
    <property type="match status" value="1"/>
</dbReference>
<dbReference type="InterPro" id="IPR027994">
    <property type="entry name" value="WxL_dom"/>
</dbReference>
<evidence type="ECO:0000313" key="5">
    <source>
        <dbReference type="Proteomes" id="UP000189299"/>
    </source>
</evidence>
<evidence type="ECO:0000256" key="1">
    <source>
        <dbReference type="SAM" id="SignalP"/>
    </source>
</evidence>
<dbReference type="EMBL" id="MSTR01000013">
    <property type="protein sequence ID" value="ONN41607.1"/>
    <property type="molecule type" value="Genomic_DNA"/>
</dbReference>
<feature type="domain" description="Rhamnogalacturonase A/B/Epimerase-like pectate lyase" evidence="2">
    <location>
        <begin position="66"/>
        <end position="231"/>
    </location>
</feature>
<evidence type="ECO:0000313" key="4">
    <source>
        <dbReference type="EMBL" id="ONN41607.1"/>
    </source>
</evidence>
<proteinExistence type="predicted"/>
<gene>
    <name evidence="4" type="ORF">BTN92_12145</name>
</gene>
<name>A0A1V2UE57_ENTMU</name>
<dbReference type="Proteomes" id="UP000189299">
    <property type="component" value="Unassembled WGS sequence"/>
</dbReference>
<feature type="domain" description="WxL" evidence="3">
    <location>
        <begin position="590"/>
        <end position="812"/>
    </location>
</feature>
<dbReference type="InterPro" id="IPR011050">
    <property type="entry name" value="Pectin_lyase_fold/virulence"/>
</dbReference>
<evidence type="ECO:0000259" key="3">
    <source>
        <dbReference type="Pfam" id="PF13731"/>
    </source>
</evidence>
<protein>
    <recommendedName>
        <fullName evidence="6">Pectate lyase superfamily protein domain-containing protein</fullName>
    </recommendedName>
</protein>
<dbReference type="RefSeq" id="WP_062805758.1">
    <property type="nucleotide sequence ID" value="NZ_CABMMO010000013.1"/>
</dbReference>
<dbReference type="InterPro" id="IPR024535">
    <property type="entry name" value="RHGA/B-epi-like_pectate_lyase"/>
</dbReference>
<dbReference type="Pfam" id="PF13731">
    <property type="entry name" value="WxL"/>
    <property type="match status" value="1"/>
</dbReference>
<dbReference type="Gene3D" id="2.160.20.10">
    <property type="entry name" value="Single-stranded right-handed beta-helix, Pectin lyase-like"/>
    <property type="match status" value="1"/>
</dbReference>
<comment type="caution">
    <text evidence="4">The sequence shown here is derived from an EMBL/GenBank/DDBJ whole genome shotgun (WGS) entry which is preliminary data.</text>
</comment>
<keyword evidence="1" id="KW-0732">Signal</keyword>
<evidence type="ECO:0008006" key="6">
    <source>
        <dbReference type="Google" id="ProtNLM"/>
    </source>
</evidence>
<feature type="chain" id="PRO_5039562856" description="Pectate lyase superfamily protein domain-containing protein" evidence="1">
    <location>
        <begin position="26"/>
        <end position="820"/>
    </location>
</feature>
<dbReference type="InterPro" id="IPR012334">
    <property type="entry name" value="Pectin_lyas_fold"/>
</dbReference>